<dbReference type="AlphaFoldDB" id="A0A0G0PWJ3"/>
<dbReference type="NCBIfam" id="TIGR01297">
    <property type="entry name" value="CDF"/>
    <property type="match status" value="1"/>
</dbReference>
<keyword evidence="4 6" id="KW-1133">Transmembrane helix</keyword>
<keyword evidence="3 6" id="KW-0812">Transmembrane</keyword>
<dbReference type="EMBL" id="LBXO01000038">
    <property type="protein sequence ID" value="KKR32268.1"/>
    <property type="molecule type" value="Genomic_DNA"/>
</dbReference>
<proteinExistence type="predicted"/>
<dbReference type="InterPro" id="IPR027469">
    <property type="entry name" value="Cation_efflux_TMD_sf"/>
</dbReference>
<evidence type="ECO:0000256" key="4">
    <source>
        <dbReference type="ARBA" id="ARBA00022989"/>
    </source>
</evidence>
<evidence type="ECO:0000256" key="2">
    <source>
        <dbReference type="ARBA" id="ARBA00022448"/>
    </source>
</evidence>
<feature type="transmembrane region" description="Helical" evidence="6">
    <location>
        <begin position="67"/>
        <end position="89"/>
    </location>
</feature>
<evidence type="ECO:0000256" key="5">
    <source>
        <dbReference type="ARBA" id="ARBA00023136"/>
    </source>
</evidence>
<dbReference type="Proteomes" id="UP000034137">
    <property type="component" value="Unassembled WGS sequence"/>
</dbReference>
<keyword evidence="5 6" id="KW-0472">Membrane</keyword>
<accession>A0A0G0PWJ3</accession>
<dbReference type="Gene3D" id="1.20.1510.10">
    <property type="entry name" value="Cation efflux protein transmembrane domain"/>
    <property type="match status" value="1"/>
</dbReference>
<evidence type="ECO:0000313" key="8">
    <source>
        <dbReference type="EMBL" id="KKR32268.1"/>
    </source>
</evidence>
<dbReference type="InterPro" id="IPR058533">
    <property type="entry name" value="Cation_efflux_TM"/>
</dbReference>
<dbReference type="InterPro" id="IPR002524">
    <property type="entry name" value="Cation_efflux"/>
</dbReference>
<keyword evidence="2" id="KW-0813">Transport</keyword>
<feature type="transmembrane region" description="Helical" evidence="6">
    <location>
        <begin position="6"/>
        <end position="28"/>
    </location>
</feature>
<dbReference type="GO" id="GO:0008324">
    <property type="term" value="F:monoatomic cation transmembrane transporter activity"/>
    <property type="evidence" value="ECO:0007669"/>
    <property type="project" value="InterPro"/>
</dbReference>
<organism evidence="8 9">
    <name type="scientific">Candidatus Falkowbacteria bacterium GW2011_GWF2_39_8</name>
    <dbReference type="NCBI Taxonomy" id="1618642"/>
    <lineage>
        <taxon>Bacteria</taxon>
        <taxon>Candidatus Falkowiibacteriota</taxon>
    </lineage>
</organism>
<evidence type="ECO:0000256" key="6">
    <source>
        <dbReference type="SAM" id="Phobius"/>
    </source>
</evidence>
<evidence type="ECO:0000313" key="9">
    <source>
        <dbReference type="Proteomes" id="UP000034137"/>
    </source>
</evidence>
<feature type="transmembrane region" description="Helical" evidence="6">
    <location>
        <begin position="104"/>
        <end position="124"/>
    </location>
</feature>
<dbReference type="GO" id="GO:0016020">
    <property type="term" value="C:membrane"/>
    <property type="evidence" value="ECO:0007669"/>
    <property type="project" value="UniProtKB-SubCell"/>
</dbReference>
<feature type="transmembrane region" description="Helical" evidence="6">
    <location>
        <begin position="181"/>
        <end position="199"/>
    </location>
</feature>
<dbReference type="SUPFAM" id="SSF161111">
    <property type="entry name" value="Cation efflux protein transmembrane domain-like"/>
    <property type="match status" value="1"/>
</dbReference>
<name>A0A0G0PWJ3_9BACT</name>
<evidence type="ECO:0000259" key="7">
    <source>
        <dbReference type="Pfam" id="PF01545"/>
    </source>
</evidence>
<dbReference type="PANTHER" id="PTHR13414">
    <property type="entry name" value="HUEL-CATION TRANSPORTER"/>
    <property type="match status" value="1"/>
</dbReference>
<dbReference type="GO" id="GO:0006829">
    <property type="term" value="P:zinc ion transport"/>
    <property type="evidence" value="ECO:0007669"/>
    <property type="project" value="InterPro"/>
</dbReference>
<comment type="caution">
    <text evidence="8">The sequence shown here is derived from an EMBL/GenBank/DDBJ whole genome shotgun (WGS) entry which is preliminary data.</text>
</comment>
<dbReference type="PANTHER" id="PTHR13414:SF9">
    <property type="entry name" value="PROTON-COUPLED ZINC ANTIPORTER SLC30A9, MITOCHONDRIAL"/>
    <property type="match status" value="1"/>
</dbReference>
<comment type="subcellular location">
    <subcellularLocation>
        <location evidence="1">Membrane</location>
        <topology evidence="1">Multi-pass membrane protein</topology>
    </subcellularLocation>
</comment>
<gene>
    <name evidence="8" type="ORF">UT64_C0038G0006</name>
</gene>
<evidence type="ECO:0000256" key="3">
    <source>
        <dbReference type="ARBA" id="ARBA00022692"/>
    </source>
</evidence>
<protein>
    <submittedName>
        <fullName evidence="8">Cation efflux protein</fullName>
    </submittedName>
</protein>
<evidence type="ECO:0000256" key="1">
    <source>
        <dbReference type="ARBA" id="ARBA00004141"/>
    </source>
</evidence>
<feature type="transmembrane region" description="Helical" evidence="6">
    <location>
        <begin position="145"/>
        <end position="169"/>
    </location>
</feature>
<sequence>MLAMLGNLFITIIKFVGFLMSGSSSLFSESIHSFADTMNQSLLMVGIKRSAKAADEKFAYGYGQERFLWALISAVGIFFLGAGVTFVYGINSLEHPEAIHVSPIIFYILIASFVIETITFYAAVKELKRNNKHVPFLKLLKVGDPTTIAVIYEDGVALIGVAIAFIGIYLTKITGEHYWDAMGSILIGFMLAMVAVILINKNRSFLIKRSIPDEVKRKIIKMLEIDPAVEKVIDFKSSVIDIDCYHIKCEIEFNGSVLLDKLNHGHSFKEEFEEVNGDFEEFKKLSFRYVDRIPRLIGKRIDEIEKKIQAEFPNVVHIDIELN</sequence>
<dbReference type="Pfam" id="PF01545">
    <property type="entry name" value="Cation_efflux"/>
    <property type="match status" value="1"/>
</dbReference>
<dbReference type="GO" id="GO:0006882">
    <property type="term" value="P:intracellular zinc ion homeostasis"/>
    <property type="evidence" value="ECO:0007669"/>
    <property type="project" value="TreeGrafter"/>
</dbReference>
<dbReference type="InterPro" id="IPR040177">
    <property type="entry name" value="SLC30A9"/>
</dbReference>
<reference evidence="8 9" key="1">
    <citation type="journal article" date="2015" name="Nature">
        <title>rRNA introns, odd ribosomes, and small enigmatic genomes across a large radiation of phyla.</title>
        <authorList>
            <person name="Brown C.T."/>
            <person name="Hug L.A."/>
            <person name="Thomas B.C."/>
            <person name="Sharon I."/>
            <person name="Castelle C.J."/>
            <person name="Singh A."/>
            <person name="Wilkins M.J."/>
            <person name="Williams K.H."/>
            <person name="Banfield J.F."/>
        </authorList>
    </citation>
    <scope>NUCLEOTIDE SEQUENCE [LARGE SCALE GENOMIC DNA]</scope>
</reference>
<feature type="domain" description="Cation efflux protein transmembrane" evidence="7">
    <location>
        <begin position="2"/>
        <end position="206"/>
    </location>
</feature>